<feature type="compositionally biased region" description="Pro residues" evidence="2">
    <location>
        <begin position="479"/>
        <end position="488"/>
    </location>
</feature>
<dbReference type="VEuPathDB" id="ToxoDB:EPH_0075300"/>
<evidence type="ECO:0000313" key="5">
    <source>
        <dbReference type="Proteomes" id="UP000018201"/>
    </source>
</evidence>
<evidence type="ECO:0000313" key="4">
    <source>
        <dbReference type="EMBL" id="CDI87162.1"/>
    </source>
</evidence>
<feature type="compositionally biased region" description="Gly residues" evidence="2">
    <location>
        <begin position="401"/>
        <end position="410"/>
    </location>
</feature>
<keyword evidence="5" id="KW-1185">Reference proteome</keyword>
<protein>
    <submittedName>
        <fullName evidence="4">Uncharacterized protein</fullName>
    </submittedName>
</protein>
<evidence type="ECO:0000256" key="1">
    <source>
        <dbReference type="SAM" id="Coils"/>
    </source>
</evidence>
<feature type="coiled-coil region" evidence="1">
    <location>
        <begin position="266"/>
        <end position="293"/>
    </location>
</feature>
<feature type="region of interest" description="Disordered" evidence="2">
    <location>
        <begin position="368"/>
        <end position="425"/>
    </location>
</feature>
<feature type="compositionally biased region" description="Pro residues" evidence="2">
    <location>
        <begin position="748"/>
        <end position="759"/>
    </location>
</feature>
<keyword evidence="1" id="KW-0175">Coiled coil</keyword>
<feature type="region of interest" description="Disordered" evidence="2">
    <location>
        <begin position="736"/>
        <end position="759"/>
    </location>
</feature>
<evidence type="ECO:0000256" key="3">
    <source>
        <dbReference type="SAM" id="SignalP"/>
    </source>
</evidence>
<gene>
    <name evidence="4" type="ORF">EPH_0075300</name>
</gene>
<organism evidence="4 5">
    <name type="scientific">Eimeria praecox</name>
    <dbReference type="NCBI Taxonomy" id="51316"/>
    <lineage>
        <taxon>Eukaryota</taxon>
        <taxon>Sar</taxon>
        <taxon>Alveolata</taxon>
        <taxon>Apicomplexa</taxon>
        <taxon>Conoidasida</taxon>
        <taxon>Coccidia</taxon>
        <taxon>Eucoccidiorida</taxon>
        <taxon>Eimeriorina</taxon>
        <taxon>Eimeriidae</taxon>
        <taxon>Eimeria</taxon>
    </lineage>
</organism>
<feature type="compositionally biased region" description="Pro residues" evidence="2">
    <location>
        <begin position="497"/>
        <end position="517"/>
    </location>
</feature>
<feature type="chain" id="PRO_5004670500" evidence="3">
    <location>
        <begin position="23"/>
        <end position="759"/>
    </location>
</feature>
<sequence>MHLVGAALLGVAFLCSPQRAEAGWHESLGKDLEDEGIRGGLPTAAPVSAYTQASPLGNLDETITYLGSEWFARQDTLGKEVDITSVDARYYFQPLHDSSQIGRSGSSLISLAKVLQGAKPQLRLALMRQFCLSLARLRTRLLGISSQGKKFDKKMRKKKKRSEKYDKEWQDATERHIAALSAKLAGVLGAAESSAQPGKTLAKYLLMAFVKLVQEVEGLLLNVAMRGDAAMMITALNQLAPPIVRGLAHLEDPESQGAAEALEPARDHLIERARELDNALLTAQEDLDGVLREFPRDFDEHEIEREKQIAALEGGPSQEQYLLSLRGEGHEAVAHEEKLRRQARMALLLSLLLTISTMVTAVAIAAPVSSGEVRSRRGNIMMHRRRRRGIDAGNSSRDSGSSGGQPGTGQGTPNEANGHRGLQDAAERHRRWILDQRRAAAHAFSERNPVGEREMGGGAVSQPSAPQPGGHSIREPVSPSAPPLPQPPSMDSAPSQPSAPPLGPPFLRIPPRSPPPSYEEAIRGDADFLYLALLSGAGWKGTTWRFSGIYWIAEFSLRAFGASKAFFPSFERYRGALSFVTVNRIVFPMPLMLHDSYDKLIFVCQGYIDRLSIDKLPPALQQQLKEIRESPVPLYDGRLPWSDDLQKAIRRTAVPCLAFATGRTHHLLEVFTMDEVLAFERLIPEIRKGFAVTLYKWKRERLLVEREQLGAVPHGKAAAPLEYIYSEGKRDISEPAGYLSSEAQPAALSPPAPLPAIRR</sequence>
<feature type="signal peptide" evidence="3">
    <location>
        <begin position="1"/>
        <end position="22"/>
    </location>
</feature>
<proteinExistence type="predicted"/>
<keyword evidence="3" id="KW-0732">Signal</keyword>
<dbReference type="EMBL" id="HG696857">
    <property type="protein sequence ID" value="CDI87162.1"/>
    <property type="molecule type" value="Genomic_DNA"/>
</dbReference>
<dbReference type="OrthoDB" id="364773at2759"/>
<evidence type="ECO:0000256" key="2">
    <source>
        <dbReference type="SAM" id="MobiDB-lite"/>
    </source>
</evidence>
<feature type="region of interest" description="Disordered" evidence="2">
    <location>
        <begin position="440"/>
        <end position="518"/>
    </location>
</feature>
<accession>U6H5L3</accession>
<dbReference type="AlphaFoldDB" id="U6H5L3"/>
<reference evidence="4" key="1">
    <citation type="submission" date="2013-10" db="EMBL/GenBank/DDBJ databases">
        <title>Genomic analysis of the causative agents of coccidiosis in chickens.</title>
        <authorList>
            <person name="Reid A.J."/>
            <person name="Blake D."/>
            <person name="Billington K."/>
            <person name="Browne H."/>
            <person name="Dunn M."/>
            <person name="Hung S."/>
            <person name="Kawahara F."/>
            <person name="Miranda-Saavedra D."/>
            <person name="Mourier T."/>
            <person name="Nagra H."/>
            <person name="Otto T.D."/>
            <person name="Rawlings N."/>
            <person name="Sanchez A."/>
            <person name="Sanders M."/>
            <person name="Subramaniam C."/>
            <person name="Tay Y."/>
            <person name="Dear P."/>
            <person name="Doerig C."/>
            <person name="Gruber A."/>
            <person name="Parkinson J."/>
            <person name="Shirley M."/>
            <person name="Wan K.L."/>
            <person name="Berriman M."/>
            <person name="Tomley F."/>
            <person name="Pain A."/>
        </authorList>
    </citation>
    <scope>NUCLEOTIDE SEQUENCE [LARGE SCALE GENOMIC DNA]</scope>
    <source>
        <strain evidence="4">Houghton</strain>
    </source>
</reference>
<name>U6H5L3_9EIME</name>
<reference evidence="4" key="2">
    <citation type="submission" date="2013-10" db="EMBL/GenBank/DDBJ databases">
        <authorList>
            <person name="Aslett M."/>
        </authorList>
    </citation>
    <scope>NUCLEOTIDE SEQUENCE [LARGE SCALE GENOMIC DNA]</scope>
    <source>
        <strain evidence="4">Houghton</strain>
    </source>
</reference>
<dbReference type="Proteomes" id="UP000018201">
    <property type="component" value="Unassembled WGS sequence"/>
</dbReference>